<proteinExistence type="predicted"/>
<name>A0A392V7E8_9FABA</name>
<accession>A0A392V7E8</accession>
<reference evidence="1 2" key="1">
    <citation type="journal article" date="2018" name="Front. Plant Sci.">
        <title>Red Clover (Trifolium pratense) and Zigzag Clover (T. medium) - A Picture of Genomic Similarities and Differences.</title>
        <authorList>
            <person name="Dluhosova J."/>
            <person name="Istvanek J."/>
            <person name="Nedelnik J."/>
            <person name="Repkova J."/>
        </authorList>
    </citation>
    <scope>NUCLEOTIDE SEQUENCE [LARGE SCALE GENOMIC DNA]</scope>
    <source>
        <strain evidence="2">cv. 10/8</strain>
        <tissue evidence="1">Leaf</tissue>
    </source>
</reference>
<organism evidence="1 2">
    <name type="scientific">Trifolium medium</name>
    <dbReference type="NCBI Taxonomy" id="97028"/>
    <lineage>
        <taxon>Eukaryota</taxon>
        <taxon>Viridiplantae</taxon>
        <taxon>Streptophyta</taxon>
        <taxon>Embryophyta</taxon>
        <taxon>Tracheophyta</taxon>
        <taxon>Spermatophyta</taxon>
        <taxon>Magnoliopsida</taxon>
        <taxon>eudicotyledons</taxon>
        <taxon>Gunneridae</taxon>
        <taxon>Pentapetalae</taxon>
        <taxon>rosids</taxon>
        <taxon>fabids</taxon>
        <taxon>Fabales</taxon>
        <taxon>Fabaceae</taxon>
        <taxon>Papilionoideae</taxon>
        <taxon>50 kb inversion clade</taxon>
        <taxon>NPAAA clade</taxon>
        <taxon>Hologalegina</taxon>
        <taxon>IRL clade</taxon>
        <taxon>Trifolieae</taxon>
        <taxon>Trifolium</taxon>
    </lineage>
</organism>
<comment type="caution">
    <text evidence="1">The sequence shown here is derived from an EMBL/GenBank/DDBJ whole genome shotgun (WGS) entry which is preliminary data.</text>
</comment>
<protein>
    <submittedName>
        <fullName evidence="1">Uncharacterized protein</fullName>
    </submittedName>
</protein>
<evidence type="ECO:0000313" key="2">
    <source>
        <dbReference type="Proteomes" id="UP000265520"/>
    </source>
</evidence>
<feature type="non-terminal residue" evidence="1">
    <location>
        <position position="1"/>
    </location>
</feature>
<sequence>ESEKTMAEGQGTIDLDVFDSLKESQSKSAQECIVNRLKSRKGKTASTTIVTPAL</sequence>
<dbReference type="EMBL" id="LXQA011053715">
    <property type="protein sequence ID" value="MCI82881.1"/>
    <property type="molecule type" value="Genomic_DNA"/>
</dbReference>
<dbReference type="AlphaFoldDB" id="A0A392V7E8"/>
<keyword evidence="2" id="KW-1185">Reference proteome</keyword>
<dbReference type="Proteomes" id="UP000265520">
    <property type="component" value="Unassembled WGS sequence"/>
</dbReference>
<evidence type="ECO:0000313" key="1">
    <source>
        <dbReference type="EMBL" id="MCI82881.1"/>
    </source>
</evidence>